<evidence type="ECO:0000313" key="3">
    <source>
        <dbReference type="Proteomes" id="UP000003178"/>
    </source>
</evidence>
<dbReference type="EMBL" id="ABWP01000060">
    <property type="protein sequence ID" value="EEA84859.1"/>
    <property type="molecule type" value="Genomic_DNA"/>
</dbReference>
<organism evidence="2 3">
    <name type="scientific">Peptacetobacter hiranonis (strain DSM 13275 / JCM 10541 / KCTC 15199 / TO-931)</name>
    <name type="common">Clostridium hiranonis</name>
    <dbReference type="NCBI Taxonomy" id="500633"/>
    <lineage>
        <taxon>Bacteria</taxon>
        <taxon>Bacillati</taxon>
        <taxon>Bacillota</taxon>
        <taxon>Clostridia</taxon>
        <taxon>Peptostreptococcales</taxon>
        <taxon>Peptostreptococcaceae</taxon>
        <taxon>Peptacetobacter</taxon>
    </lineage>
</organism>
<feature type="domain" description="N-acetyltransferase" evidence="1">
    <location>
        <begin position="117"/>
        <end position="270"/>
    </location>
</feature>
<protein>
    <submittedName>
        <fullName evidence="2">Acetyltransferase, GNAT family</fullName>
    </submittedName>
</protein>
<dbReference type="Gene3D" id="3.40.630.110">
    <property type="entry name" value="GNAT acetyltransferase-like"/>
    <property type="match status" value="1"/>
</dbReference>
<accession>B6G031</accession>
<proteinExistence type="predicted"/>
<evidence type="ECO:0000259" key="1">
    <source>
        <dbReference type="PROSITE" id="PS51186"/>
    </source>
</evidence>
<dbReference type="AlphaFoldDB" id="B6G031"/>
<reference evidence="2 3" key="1">
    <citation type="submission" date="2008-09" db="EMBL/GenBank/DDBJ databases">
        <authorList>
            <person name="Fulton L."/>
            <person name="Clifton S."/>
            <person name="Fulton B."/>
            <person name="Xu J."/>
            <person name="Minx P."/>
            <person name="Pepin K.H."/>
            <person name="Johnson M."/>
            <person name="Thiruvilangam P."/>
            <person name="Bhonagiri V."/>
            <person name="Nash W.E."/>
            <person name="Mardis E.R."/>
            <person name="Wilson R.K."/>
        </authorList>
    </citation>
    <scope>NUCLEOTIDE SEQUENCE [LARGE SCALE GENOMIC DNA]</scope>
    <source>
        <strain evidence="2 3">DSM 13275</strain>
    </source>
</reference>
<dbReference type="HOGENOM" id="CLU_074296_2_0_9"/>
<gene>
    <name evidence="2" type="ORF">CLOHIR_01487</name>
</gene>
<evidence type="ECO:0000313" key="2">
    <source>
        <dbReference type="EMBL" id="EEA84859.1"/>
    </source>
</evidence>
<reference evidence="2 3" key="2">
    <citation type="submission" date="2008-10" db="EMBL/GenBank/DDBJ databases">
        <title>Draft genome sequence of Clostridium hiranonis (DSM 13275).</title>
        <authorList>
            <person name="Sudarsanam P."/>
            <person name="Ley R."/>
            <person name="Guruge J."/>
            <person name="Turnbaugh P.J."/>
            <person name="Mahowald M."/>
            <person name="Liep D."/>
            <person name="Gordon J."/>
        </authorList>
    </citation>
    <scope>NUCLEOTIDE SEQUENCE [LARGE SCALE GENOMIC DNA]</scope>
    <source>
        <strain evidence="2 3">DSM 13275</strain>
    </source>
</reference>
<keyword evidence="3" id="KW-1185">Reference proteome</keyword>
<dbReference type="GO" id="GO:0016747">
    <property type="term" value="F:acyltransferase activity, transferring groups other than amino-acyl groups"/>
    <property type="evidence" value="ECO:0007669"/>
    <property type="project" value="InterPro"/>
</dbReference>
<dbReference type="InterPro" id="IPR000182">
    <property type="entry name" value="GNAT_dom"/>
</dbReference>
<dbReference type="Gene3D" id="3.40.630.30">
    <property type="match status" value="1"/>
</dbReference>
<dbReference type="eggNOG" id="COG1247">
    <property type="taxonomic scope" value="Bacteria"/>
</dbReference>
<comment type="caution">
    <text evidence="2">The sequence shown here is derived from an EMBL/GenBank/DDBJ whole genome shotgun (WGS) entry which is preliminary data.</text>
</comment>
<dbReference type="InterPro" id="IPR027365">
    <property type="entry name" value="GNAT_acetyltra_YdfB-like"/>
</dbReference>
<dbReference type="PANTHER" id="PTHR31143:SF2">
    <property type="entry name" value="FR47-LIKE DOMAIN-CONTAINING PROTEIN-RELATED"/>
    <property type="match status" value="1"/>
</dbReference>
<name>B6G031_PEPHT</name>
<keyword evidence="2" id="KW-0808">Transferase</keyword>
<dbReference type="STRING" id="500633.CLOHIR_01487"/>
<dbReference type="RefSeq" id="WP_006440406.1">
    <property type="nucleotide sequence ID" value="NZ_DS995356.1"/>
</dbReference>
<dbReference type="Proteomes" id="UP000003178">
    <property type="component" value="Unassembled WGS sequence"/>
</dbReference>
<dbReference type="PROSITE" id="PS51186">
    <property type="entry name" value="GNAT"/>
    <property type="match status" value="1"/>
</dbReference>
<dbReference type="InterPro" id="IPR016181">
    <property type="entry name" value="Acyl_CoA_acyltransferase"/>
</dbReference>
<dbReference type="Pfam" id="PF12746">
    <property type="entry name" value="GNAT_acetyltran"/>
    <property type="match status" value="1"/>
</dbReference>
<dbReference type="OrthoDB" id="7054616at2"/>
<sequence length="270" mass="30789">MSNIVKVKDVEKVKGLFGDWENNFLLSCLQGVMGEVYSLDLDNPQSAVAVIGDFRMFVGEPNDSLLKFDYKDSECDYKCGEMDIIIPQNDKWAELVRDTFNSDLEGVSELKEIKRYSTFEDMSQFDVDKLNEIKSSAKEGFEILDIDEEIYNRCLENEWSKDLVGNYNDYEDYSKKGVGVVLLDTKNNEIVSGASSYCTFEGGIEIEIDTNEQHRRNGYALICGASIILKCLEKGIYPSWDAHNKGSIELAKKLGYKMKGEYTAFELYRK</sequence>
<dbReference type="InterPro" id="IPR042573">
    <property type="entry name" value="GNAT_acetyltra_N"/>
</dbReference>
<dbReference type="SUPFAM" id="SSF55729">
    <property type="entry name" value="Acyl-CoA N-acyltransferases (Nat)"/>
    <property type="match status" value="1"/>
</dbReference>
<dbReference type="PANTHER" id="PTHR31143">
    <property type="match status" value="1"/>
</dbReference>